<feature type="compositionally biased region" description="Polar residues" evidence="8">
    <location>
        <begin position="378"/>
        <end position="387"/>
    </location>
</feature>
<dbReference type="GO" id="GO:0051239">
    <property type="term" value="P:regulation of multicellular organismal process"/>
    <property type="evidence" value="ECO:0007669"/>
    <property type="project" value="UniProtKB-ARBA"/>
</dbReference>
<dbReference type="InterPro" id="IPR001132">
    <property type="entry name" value="SMAD_dom_Dwarfin-type"/>
</dbReference>
<evidence type="ECO:0000313" key="12">
    <source>
        <dbReference type="Proteomes" id="UP001432027"/>
    </source>
</evidence>
<dbReference type="Gene3D" id="2.60.200.10">
    <property type="match status" value="1"/>
</dbReference>
<feature type="domain" description="MH2" evidence="10">
    <location>
        <begin position="222"/>
        <end position="406"/>
    </location>
</feature>
<dbReference type="GO" id="GO:0050793">
    <property type="term" value="P:regulation of developmental process"/>
    <property type="evidence" value="ECO:0007669"/>
    <property type="project" value="UniProtKB-ARBA"/>
</dbReference>
<evidence type="ECO:0000256" key="6">
    <source>
        <dbReference type="ARBA" id="ARBA00023242"/>
    </source>
</evidence>
<dbReference type="GO" id="GO:0071144">
    <property type="term" value="C:heteromeric SMAD protein complex"/>
    <property type="evidence" value="ECO:0007669"/>
    <property type="project" value="TreeGrafter"/>
</dbReference>
<feature type="domain" description="MH1" evidence="9">
    <location>
        <begin position="12"/>
        <end position="137"/>
    </location>
</feature>
<dbReference type="AlphaFoldDB" id="A0AAV5U185"/>
<dbReference type="SUPFAM" id="SSF56366">
    <property type="entry name" value="SMAD MH1 domain"/>
    <property type="match status" value="1"/>
</dbReference>
<dbReference type="GO" id="GO:0032924">
    <property type="term" value="P:activin receptor signaling pathway"/>
    <property type="evidence" value="ECO:0007669"/>
    <property type="project" value="TreeGrafter"/>
</dbReference>
<dbReference type="InterPro" id="IPR017855">
    <property type="entry name" value="SMAD-like_dom_sf"/>
</dbReference>
<feature type="region of interest" description="Disordered" evidence="8">
    <location>
        <begin position="152"/>
        <end position="196"/>
    </location>
</feature>
<evidence type="ECO:0000256" key="7">
    <source>
        <dbReference type="RuleBase" id="RU361195"/>
    </source>
</evidence>
<evidence type="ECO:0000259" key="10">
    <source>
        <dbReference type="PROSITE" id="PS51076"/>
    </source>
</evidence>
<evidence type="ECO:0000256" key="8">
    <source>
        <dbReference type="SAM" id="MobiDB-lite"/>
    </source>
</evidence>
<dbReference type="GO" id="GO:0000981">
    <property type="term" value="F:DNA-binding transcription factor activity, RNA polymerase II-specific"/>
    <property type="evidence" value="ECO:0007669"/>
    <property type="project" value="TreeGrafter"/>
</dbReference>
<dbReference type="GO" id="GO:0045944">
    <property type="term" value="P:positive regulation of transcription by RNA polymerase II"/>
    <property type="evidence" value="ECO:0007669"/>
    <property type="project" value="TreeGrafter"/>
</dbReference>
<dbReference type="GO" id="GO:0070411">
    <property type="term" value="F:I-SMAD binding"/>
    <property type="evidence" value="ECO:0007669"/>
    <property type="project" value="TreeGrafter"/>
</dbReference>
<dbReference type="Pfam" id="PF03165">
    <property type="entry name" value="MH1"/>
    <property type="match status" value="1"/>
</dbReference>
<keyword evidence="3" id="KW-0862">Zinc</keyword>
<comment type="similarity">
    <text evidence="1 7">Belongs to the dwarfin/SMAD family.</text>
</comment>
<dbReference type="GO" id="GO:0009653">
    <property type="term" value="P:anatomical structure morphogenesis"/>
    <property type="evidence" value="ECO:0007669"/>
    <property type="project" value="TreeGrafter"/>
</dbReference>
<dbReference type="GO" id="GO:0005737">
    <property type="term" value="C:cytoplasm"/>
    <property type="evidence" value="ECO:0007669"/>
    <property type="project" value="UniProtKB-SubCell"/>
</dbReference>
<keyword evidence="2" id="KW-0479">Metal-binding</keyword>
<dbReference type="InterPro" id="IPR003619">
    <property type="entry name" value="MAD_homology1_Dwarfin-type"/>
</dbReference>
<keyword evidence="7" id="KW-0963">Cytoplasm</keyword>
<reference evidence="11" key="1">
    <citation type="submission" date="2023-10" db="EMBL/GenBank/DDBJ databases">
        <title>Genome assembly of Pristionchus species.</title>
        <authorList>
            <person name="Yoshida K."/>
            <person name="Sommer R.J."/>
        </authorList>
    </citation>
    <scope>NUCLEOTIDE SEQUENCE</scope>
    <source>
        <strain evidence="11">RS0144</strain>
    </source>
</reference>
<dbReference type="InterPro" id="IPR036578">
    <property type="entry name" value="SMAD_MH1_sf"/>
</dbReference>
<dbReference type="GO" id="GO:0046872">
    <property type="term" value="F:metal ion binding"/>
    <property type="evidence" value="ECO:0007669"/>
    <property type="project" value="UniProtKB-KW"/>
</dbReference>
<dbReference type="InterPro" id="IPR013019">
    <property type="entry name" value="MAD_homology_MH1"/>
</dbReference>
<dbReference type="GO" id="GO:0030154">
    <property type="term" value="P:cell differentiation"/>
    <property type="evidence" value="ECO:0007669"/>
    <property type="project" value="TreeGrafter"/>
</dbReference>
<dbReference type="GO" id="GO:0000978">
    <property type="term" value="F:RNA polymerase II cis-regulatory region sequence-specific DNA binding"/>
    <property type="evidence" value="ECO:0007669"/>
    <property type="project" value="TreeGrafter"/>
</dbReference>
<gene>
    <name evidence="11" type="ORF">PENTCL1PPCAC_22749</name>
</gene>
<evidence type="ECO:0000256" key="3">
    <source>
        <dbReference type="ARBA" id="ARBA00022833"/>
    </source>
</evidence>
<protein>
    <recommendedName>
        <fullName evidence="7">Mothers against decapentaplegic homolog</fullName>
        <shortName evidence="7">MAD homolog</shortName>
        <shortName evidence="7">Mothers against DPP homolog</shortName>
    </recommendedName>
    <alternativeName>
        <fullName evidence="7">SMAD family member</fullName>
    </alternativeName>
</protein>
<keyword evidence="12" id="KW-1185">Reference proteome</keyword>
<dbReference type="PROSITE" id="PS51075">
    <property type="entry name" value="MH1"/>
    <property type="match status" value="1"/>
</dbReference>
<dbReference type="PROSITE" id="PS51076">
    <property type="entry name" value="MH2"/>
    <property type="match status" value="1"/>
</dbReference>
<dbReference type="GO" id="GO:0009791">
    <property type="term" value="P:post-embryonic development"/>
    <property type="evidence" value="ECO:0007669"/>
    <property type="project" value="UniProtKB-ARBA"/>
</dbReference>
<keyword evidence="5 7" id="KW-0804">Transcription</keyword>
<dbReference type="EMBL" id="BTSX01000005">
    <property type="protein sequence ID" value="GMT00575.1"/>
    <property type="molecule type" value="Genomic_DNA"/>
</dbReference>
<dbReference type="Pfam" id="PF03166">
    <property type="entry name" value="MH2"/>
    <property type="match status" value="1"/>
</dbReference>
<dbReference type="SMART" id="SM00523">
    <property type="entry name" value="DWA"/>
    <property type="match status" value="1"/>
</dbReference>
<accession>A0AAV5U185</accession>
<comment type="subcellular location">
    <subcellularLocation>
        <location evidence="7">Cytoplasm</location>
    </subcellularLocation>
    <subcellularLocation>
        <location evidence="7">Nucleus</location>
    </subcellularLocation>
</comment>
<dbReference type="PANTHER" id="PTHR13703:SF25">
    <property type="entry name" value="MOTHERS AGAINST DECAPENTAPLEGIC HOMOLOG"/>
    <property type="match status" value="1"/>
</dbReference>
<dbReference type="Proteomes" id="UP001432027">
    <property type="component" value="Unassembled WGS sequence"/>
</dbReference>
<dbReference type="InterPro" id="IPR013790">
    <property type="entry name" value="Dwarfin"/>
</dbReference>
<keyword evidence="6 7" id="KW-0539">Nucleus</keyword>
<dbReference type="SUPFAM" id="SSF49879">
    <property type="entry name" value="SMAD/FHA domain"/>
    <property type="match status" value="1"/>
</dbReference>
<dbReference type="SMART" id="SM00524">
    <property type="entry name" value="DWB"/>
    <property type="match status" value="1"/>
</dbReference>
<dbReference type="GO" id="GO:0060395">
    <property type="term" value="P:SMAD protein signal transduction"/>
    <property type="evidence" value="ECO:0007669"/>
    <property type="project" value="TreeGrafter"/>
</dbReference>
<keyword evidence="4 7" id="KW-0805">Transcription regulation</keyword>
<dbReference type="PANTHER" id="PTHR13703">
    <property type="entry name" value="SMAD"/>
    <property type="match status" value="1"/>
</dbReference>
<comment type="caution">
    <text evidence="11">The sequence shown here is derived from an EMBL/GenBank/DDBJ whole genome shotgun (WGS) entry which is preliminary data.</text>
</comment>
<dbReference type="InterPro" id="IPR008984">
    <property type="entry name" value="SMAD_FHA_dom_sf"/>
</dbReference>
<proteinExistence type="inferred from homology"/>
<dbReference type="Gene3D" id="3.90.520.10">
    <property type="entry name" value="SMAD MH1 domain"/>
    <property type="match status" value="1"/>
</dbReference>
<evidence type="ECO:0000256" key="2">
    <source>
        <dbReference type="ARBA" id="ARBA00022723"/>
    </source>
</evidence>
<organism evidence="11 12">
    <name type="scientific">Pristionchus entomophagus</name>
    <dbReference type="NCBI Taxonomy" id="358040"/>
    <lineage>
        <taxon>Eukaryota</taxon>
        <taxon>Metazoa</taxon>
        <taxon>Ecdysozoa</taxon>
        <taxon>Nematoda</taxon>
        <taxon>Chromadorea</taxon>
        <taxon>Rhabditida</taxon>
        <taxon>Rhabditina</taxon>
        <taxon>Diplogasteromorpha</taxon>
        <taxon>Diplogasteroidea</taxon>
        <taxon>Neodiplogasteridae</taxon>
        <taxon>Pristionchus</taxon>
    </lineage>
</organism>
<name>A0AAV5U185_9BILA</name>
<evidence type="ECO:0000313" key="11">
    <source>
        <dbReference type="EMBL" id="GMT00575.1"/>
    </source>
</evidence>
<feature type="region of interest" description="Disordered" evidence="8">
    <location>
        <begin position="374"/>
        <end position="406"/>
    </location>
</feature>
<sequence>MSFLYHNYKAIKQLKKVVRERAIDEAEGEIFLDKAIKHISKRCLRDKMIENLSECVTSKRRASACVLVKRTSEKHRGTAMDRGNTHLLSCRIFRFGWLLSVNDLKSTPNCPHPYTRKAEMYCINPYHYDPPKAKVAGVTVQKDRFPFPEKGFTDPPDDDYIPNHTLSPDNPLIVRRKDNDDDEMGSHDSNFSEDVDMEDATGITEDPRRPGLFTVPFEERVVGSKSVMERGDLIRKRVDVHGQQFTIDSSTNPHTMNDNERLSVGYITGMETVRDKWLEGIRRSMGKGVRLYHSGGEIYIECLSDSPIFVQSPAANRRYGMPLSSVVKVDPKTTLKILNYSEFSNDLSQAVEHGYEPSVRPSLTVQSQSFLRQRMGGNHTNGSQSNRLGAVHRPIPSPNCLDRESD</sequence>
<evidence type="ECO:0000259" key="9">
    <source>
        <dbReference type="PROSITE" id="PS51075"/>
    </source>
</evidence>
<evidence type="ECO:0000256" key="4">
    <source>
        <dbReference type="ARBA" id="ARBA00023015"/>
    </source>
</evidence>
<evidence type="ECO:0000256" key="1">
    <source>
        <dbReference type="ARBA" id="ARBA00005545"/>
    </source>
</evidence>
<evidence type="ECO:0000256" key="5">
    <source>
        <dbReference type="ARBA" id="ARBA00023163"/>
    </source>
</evidence>